<dbReference type="PROSITE" id="PS01124">
    <property type="entry name" value="HTH_ARAC_FAMILY_2"/>
    <property type="match status" value="1"/>
</dbReference>
<dbReference type="Pfam" id="PF02311">
    <property type="entry name" value="AraC_binding"/>
    <property type="match status" value="1"/>
</dbReference>
<dbReference type="EMBL" id="CP119311">
    <property type="protein sequence ID" value="WEK35906.1"/>
    <property type="molecule type" value="Genomic_DNA"/>
</dbReference>
<dbReference type="SMART" id="SM00342">
    <property type="entry name" value="HTH_ARAC"/>
    <property type="match status" value="1"/>
</dbReference>
<dbReference type="GO" id="GO:0003700">
    <property type="term" value="F:DNA-binding transcription factor activity"/>
    <property type="evidence" value="ECO:0007669"/>
    <property type="project" value="InterPro"/>
</dbReference>
<dbReference type="Proteomes" id="UP001220610">
    <property type="component" value="Chromosome"/>
</dbReference>
<dbReference type="GO" id="GO:0043565">
    <property type="term" value="F:sequence-specific DNA binding"/>
    <property type="evidence" value="ECO:0007669"/>
    <property type="project" value="InterPro"/>
</dbReference>
<dbReference type="PANTHER" id="PTHR43280">
    <property type="entry name" value="ARAC-FAMILY TRANSCRIPTIONAL REGULATOR"/>
    <property type="match status" value="1"/>
</dbReference>
<keyword evidence="3" id="KW-0804">Transcription</keyword>
<evidence type="ECO:0000256" key="3">
    <source>
        <dbReference type="ARBA" id="ARBA00023163"/>
    </source>
</evidence>
<dbReference type="InterPro" id="IPR014710">
    <property type="entry name" value="RmlC-like_jellyroll"/>
</dbReference>
<evidence type="ECO:0000256" key="1">
    <source>
        <dbReference type="ARBA" id="ARBA00023015"/>
    </source>
</evidence>
<gene>
    <name evidence="5" type="ORF">P0Y53_00210</name>
</gene>
<dbReference type="Pfam" id="PF12833">
    <property type="entry name" value="HTH_18"/>
    <property type="match status" value="1"/>
</dbReference>
<dbReference type="AlphaFoldDB" id="A0AAJ5WPR8"/>
<dbReference type="InterPro" id="IPR009057">
    <property type="entry name" value="Homeodomain-like_sf"/>
</dbReference>
<evidence type="ECO:0000313" key="6">
    <source>
        <dbReference type="Proteomes" id="UP001220610"/>
    </source>
</evidence>
<evidence type="ECO:0000256" key="2">
    <source>
        <dbReference type="ARBA" id="ARBA00023125"/>
    </source>
</evidence>
<organism evidence="5 6">
    <name type="scientific">Candidatus Pseudobacter hemicellulosilyticus</name>
    <dbReference type="NCBI Taxonomy" id="3121375"/>
    <lineage>
        <taxon>Bacteria</taxon>
        <taxon>Pseudomonadati</taxon>
        <taxon>Bacteroidota</taxon>
        <taxon>Chitinophagia</taxon>
        <taxon>Chitinophagales</taxon>
        <taxon>Chitinophagaceae</taxon>
        <taxon>Pseudobacter</taxon>
    </lineage>
</organism>
<dbReference type="SUPFAM" id="SSF46689">
    <property type="entry name" value="Homeodomain-like"/>
    <property type="match status" value="2"/>
</dbReference>
<dbReference type="InterPro" id="IPR018060">
    <property type="entry name" value="HTH_AraC"/>
</dbReference>
<dbReference type="InterPro" id="IPR018062">
    <property type="entry name" value="HTH_AraC-typ_CS"/>
</dbReference>
<reference evidence="5" key="1">
    <citation type="submission" date="2023-03" db="EMBL/GenBank/DDBJ databases">
        <title>Andean soil-derived lignocellulolytic bacterial consortium as a source of novel taxa and putative plastic-active enzymes.</title>
        <authorList>
            <person name="Diaz-Garcia L."/>
            <person name="Chuvochina M."/>
            <person name="Feuerriegel G."/>
            <person name="Bunk B."/>
            <person name="Sproer C."/>
            <person name="Streit W.R."/>
            <person name="Rodriguez L.M."/>
            <person name="Overmann J."/>
            <person name="Jimenez D.J."/>
        </authorList>
    </citation>
    <scope>NUCLEOTIDE SEQUENCE</scope>
    <source>
        <strain evidence="5">MAG 7</strain>
    </source>
</reference>
<dbReference type="InterPro" id="IPR003313">
    <property type="entry name" value="AraC-bd"/>
</dbReference>
<name>A0AAJ5WPR8_9BACT</name>
<sequence>MKIFEEKIMTGDRLFVVKEESFPYNDFPLHIHPEYELILVIRSSGKRYVGDHIAPFSPGDLCLFGPNLPHTFYNKHLPAEQEVQQIVIQFSEHCLGEGFFDMPPFKRIRTLLDRSRLGIAFHGETRQQADRIMRSMAGADEAEAIAYLISLLNLLSRTAAYELLSIQEKLSSSIQKDTERMNRIYHYLLDNFKREISLGEIAAIAHLSSSAFCRYFRKHTRKTLSEFVNELRISHACQLLQQKEMSILQICFECGYNNISYFNRQFKQQTSVSPLAYQRRASFNSVGK</sequence>
<dbReference type="PROSITE" id="PS00041">
    <property type="entry name" value="HTH_ARAC_FAMILY_1"/>
    <property type="match status" value="1"/>
</dbReference>
<dbReference type="Gene3D" id="2.60.120.10">
    <property type="entry name" value="Jelly Rolls"/>
    <property type="match status" value="1"/>
</dbReference>
<dbReference type="InterPro" id="IPR011051">
    <property type="entry name" value="RmlC_Cupin_sf"/>
</dbReference>
<dbReference type="Gene3D" id="1.10.10.60">
    <property type="entry name" value="Homeodomain-like"/>
    <property type="match status" value="2"/>
</dbReference>
<proteinExistence type="predicted"/>
<evidence type="ECO:0000259" key="4">
    <source>
        <dbReference type="PROSITE" id="PS01124"/>
    </source>
</evidence>
<keyword evidence="1" id="KW-0805">Transcription regulation</keyword>
<protein>
    <submittedName>
        <fullName evidence="5">AraC family transcriptional regulator</fullName>
    </submittedName>
</protein>
<keyword evidence="2" id="KW-0238">DNA-binding</keyword>
<dbReference type="SUPFAM" id="SSF51182">
    <property type="entry name" value="RmlC-like cupins"/>
    <property type="match status" value="1"/>
</dbReference>
<accession>A0AAJ5WPR8</accession>
<evidence type="ECO:0000313" key="5">
    <source>
        <dbReference type="EMBL" id="WEK35906.1"/>
    </source>
</evidence>
<feature type="domain" description="HTH araC/xylS-type" evidence="4">
    <location>
        <begin position="182"/>
        <end position="280"/>
    </location>
</feature>
<dbReference type="PANTHER" id="PTHR43280:SF27">
    <property type="entry name" value="TRANSCRIPTIONAL REGULATOR MTLR"/>
    <property type="match status" value="1"/>
</dbReference>